<dbReference type="Pfam" id="PF07804">
    <property type="entry name" value="HipA_C"/>
    <property type="match status" value="1"/>
</dbReference>
<reference evidence="6 7" key="1">
    <citation type="submission" date="2018-06" db="EMBL/GenBank/DDBJ databases">
        <title>Phytoactinopolyspora halophila sp. nov., a novel halophilic actinomycete isolated from a saline soil in China.</title>
        <authorList>
            <person name="Tang S.-K."/>
        </authorList>
    </citation>
    <scope>NUCLEOTIDE SEQUENCE [LARGE SCALE GENOMIC DNA]</scope>
    <source>
        <strain evidence="6 7">YIM 96934</strain>
    </source>
</reference>
<feature type="domain" description="HipA-like C-terminal" evidence="4">
    <location>
        <begin position="152"/>
        <end position="387"/>
    </location>
</feature>
<dbReference type="CDD" id="cd17808">
    <property type="entry name" value="HipA_Ec_like"/>
    <property type="match status" value="1"/>
</dbReference>
<evidence type="ECO:0000256" key="1">
    <source>
        <dbReference type="ARBA" id="ARBA00010164"/>
    </source>
</evidence>
<evidence type="ECO:0000313" key="6">
    <source>
        <dbReference type="EMBL" id="RAW15412.1"/>
    </source>
</evidence>
<dbReference type="PANTHER" id="PTHR37419:SF1">
    <property type="entry name" value="SERINE_THREONINE-PROTEIN KINASE TOXIN HIPA"/>
    <property type="match status" value="1"/>
</dbReference>
<dbReference type="Proteomes" id="UP000250462">
    <property type="component" value="Unassembled WGS sequence"/>
</dbReference>
<keyword evidence="7" id="KW-1185">Reference proteome</keyword>
<dbReference type="OrthoDB" id="3182374at2"/>
<dbReference type="InterPro" id="IPR052028">
    <property type="entry name" value="HipA_Ser/Thr_kinase"/>
</dbReference>
<keyword evidence="2" id="KW-0808">Transferase</keyword>
<organism evidence="6 7">
    <name type="scientific">Phytoactinopolyspora halophila</name>
    <dbReference type="NCBI Taxonomy" id="1981511"/>
    <lineage>
        <taxon>Bacteria</taxon>
        <taxon>Bacillati</taxon>
        <taxon>Actinomycetota</taxon>
        <taxon>Actinomycetes</taxon>
        <taxon>Jiangellales</taxon>
        <taxon>Jiangellaceae</taxon>
        <taxon>Phytoactinopolyspora</taxon>
    </lineage>
</organism>
<evidence type="ECO:0000313" key="7">
    <source>
        <dbReference type="Proteomes" id="UP000250462"/>
    </source>
</evidence>
<dbReference type="Pfam" id="PF13657">
    <property type="entry name" value="Couple_hipA"/>
    <property type="match status" value="1"/>
</dbReference>
<accession>A0A329QVS9</accession>
<evidence type="ECO:0000256" key="3">
    <source>
        <dbReference type="ARBA" id="ARBA00022777"/>
    </source>
</evidence>
<dbReference type="InterPro" id="IPR017508">
    <property type="entry name" value="HipA_N1"/>
</dbReference>
<dbReference type="PANTHER" id="PTHR37419">
    <property type="entry name" value="SERINE/THREONINE-PROTEIN KINASE TOXIN HIPA"/>
    <property type="match status" value="1"/>
</dbReference>
<comment type="similarity">
    <text evidence="1">Belongs to the HipA Ser/Thr kinase family.</text>
</comment>
<dbReference type="NCBIfam" id="TIGR03071">
    <property type="entry name" value="couple_hipA"/>
    <property type="match status" value="1"/>
</dbReference>
<feature type="domain" description="HipA N-terminal subdomain 1" evidence="5">
    <location>
        <begin position="6"/>
        <end position="104"/>
    </location>
</feature>
<evidence type="ECO:0000256" key="2">
    <source>
        <dbReference type="ARBA" id="ARBA00022679"/>
    </source>
</evidence>
<dbReference type="InterPro" id="IPR012893">
    <property type="entry name" value="HipA-like_C"/>
</dbReference>
<evidence type="ECO:0000259" key="5">
    <source>
        <dbReference type="Pfam" id="PF13657"/>
    </source>
</evidence>
<name>A0A329QVS9_9ACTN</name>
<protein>
    <submittedName>
        <fullName evidence="6">Type II toxin-antitoxin system HipA family toxin</fullName>
    </submittedName>
</protein>
<dbReference type="RefSeq" id="WP_112258015.1">
    <property type="nucleotide sequence ID" value="NZ_QMIG01000006.1"/>
</dbReference>
<proteinExistence type="inferred from homology"/>
<comment type="caution">
    <text evidence="6">The sequence shown here is derived from an EMBL/GenBank/DDBJ whole genome shotgun (WGS) entry which is preliminary data.</text>
</comment>
<sequence length="429" mass="46847">MAERRLAVYLDGTPVGTLTQSTTGRVDFNYLAEYNDPSSVPLSLSLPLGRTTFPPKAVNAFLAGLLPDSESTLERWGRQFGVSPRNPFALLAHVGRDAAGAVQVLPEDEASTDAASRHGDIEWLATNDIDGILDEIAAHRSDWNPGRHTGRWSLAGAQSKVALFRGDDGRWGIPRDSTPTTHILKPSIPGLEHHHLNEHLCLRAAQLVGLPAAETEIITHGATEVLISRRYDRVFVDGRWRRIHQEDLCQALAVHPHMKYQSDGGPGVAEIAQLLRGLVARDRQASAKRFFDALAFNVLIGATDAHAKNYSLLLASNSRTQLGPLYDVATIVPYEQQLGAKSAMKIGSTWLLHKVSESDWATVATRLGLSVEESLERVATLRAAIPDAFHRAAHEDAVPGALKERATWISELVTAHIEDRRGAFGVLKP</sequence>
<evidence type="ECO:0000259" key="4">
    <source>
        <dbReference type="Pfam" id="PF07804"/>
    </source>
</evidence>
<dbReference type="Gene3D" id="1.10.1070.20">
    <property type="match status" value="1"/>
</dbReference>
<gene>
    <name evidence="6" type="ORF">DPM12_09175</name>
</gene>
<keyword evidence="3" id="KW-0418">Kinase</keyword>
<dbReference type="AlphaFoldDB" id="A0A329QVS9"/>
<dbReference type="EMBL" id="QMIG01000006">
    <property type="protein sequence ID" value="RAW15412.1"/>
    <property type="molecule type" value="Genomic_DNA"/>
</dbReference>
<dbReference type="GO" id="GO:0005829">
    <property type="term" value="C:cytosol"/>
    <property type="evidence" value="ECO:0007669"/>
    <property type="project" value="TreeGrafter"/>
</dbReference>
<dbReference type="GO" id="GO:0004674">
    <property type="term" value="F:protein serine/threonine kinase activity"/>
    <property type="evidence" value="ECO:0007669"/>
    <property type="project" value="TreeGrafter"/>
</dbReference>